<evidence type="ECO:0000313" key="19">
    <source>
        <dbReference type="Proteomes" id="UP000235965"/>
    </source>
</evidence>
<evidence type="ECO:0000256" key="7">
    <source>
        <dbReference type="ARBA" id="ARBA00022692"/>
    </source>
</evidence>
<dbReference type="EMBL" id="NEVH01016952">
    <property type="protein sequence ID" value="PNF24875.1"/>
    <property type="molecule type" value="Genomic_DNA"/>
</dbReference>
<evidence type="ECO:0000256" key="8">
    <source>
        <dbReference type="ARBA" id="ARBA00022792"/>
    </source>
</evidence>
<evidence type="ECO:0000256" key="11">
    <source>
        <dbReference type="ARBA" id="ARBA00022989"/>
    </source>
</evidence>
<evidence type="ECO:0000256" key="12">
    <source>
        <dbReference type="ARBA" id="ARBA00023128"/>
    </source>
</evidence>
<proteinExistence type="inferred from homology"/>
<evidence type="ECO:0000256" key="3">
    <source>
        <dbReference type="ARBA" id="ARBA00008915"/>
    </source>
</evidence>
<reference evidence="18 19" key="1">
    <citation type="submission" date="2017-12" db="EMBL/GenBank/DDBJ databases">
        <title>Hemimetabolous genomes reveal molecular basis of termite eusociality.</title>
        <authorList>
            <person name="Harrison M.C."/>
            <person name="Jongepier E."/>
            <person name="Robertson H.M."/>
            <person name="Arning N."/>
            <person name="Bitard-Feildel T."/>
            <person name="Chao H."/>
            <person name="Childers C.P."/>
            <person name="Dinh H."/>
            <person name="Doddapaneni H."/>
            <person name="Dugan S."/>
            <person name="Gowin J."/>
            <person name="Greiner C."/>
            <person name="Han Y."/>
            <person name="Hu H."/>
            <person name="Hughes D.S.T."/>
            <person name="Huylmans A.-K."/>
            <person name="Kemena C."/>
            <person name="Kremer L.P.M."/>
            <person name="Lee S.L."/>
            <person name="Lopez-Ezquerra A."/>
            <person name="Mallet L."/>
            <person name="Monroy-Kuhn J.M."/>
            <person name="Moser A."/>
            <person name="Murali S.C."/>
            <person name="Muzny D.M."/>
            <person name="Otani S."/>
            <person name="Piulachs M.-D."/>
            <person name="Poelchau M."/>
            <person name="Qu J."/>
            <person name="Schaub F."/>
            <person name="Wada-Katsumata A."/>
            <person name="Worley K.C."/>
            <person name="Xie Q."/>
            <person name="Ylla G."/>
            <person name="Poulsen M."/>
            <person name="Gibbs R.A."/>
            <person name="Schal C."/>
            <person name="Richards S."/>
            <person name="Belles X."/>
            <person name="Korb J."/>
            <person name="Bornberg-Bauer E."/>
        </authorList>
    </citation>
    <scope>NUCLEOTIDE SEQUENCE [LARGE SCALE GENOMIC DNA]</scope>
    <source>
        <tissue evidence="18">Whole body</tissue>
    </source>
</reference>
<comment type="subcellular location">
    <subcellularLocation>
        <location evidence="2">Mitochondrion inner membrane</location>
        <topology evidence="2">Single-pass membrane protein</topology>
    </subcellularLocation>
</comment>
<evidence type="ECO:0000256" key="9">
    <source>
        <dbReference type="ARBA" id="ARBA00022946"/>
    </source>
</evidence>
<keyword evidence="9" id="KW-0809">Transit peptide</keyword>
<evidence type="ECO:0000256" key="1">
    <source>
        <dbReference type="ARBA" id="ARBA00003195"/>
    </source>
</evidence>
<dbReference type="InParanoid" id="A0A2J7Q8H0"/>
<organism evidence="18 19">
    <name type="scientific">Cryptotermes secundus</name>
    <dbReference type="NCBI Taxonomy" id="105785"/>
    <lineage>
        <taxon>Eukaryota</taxon>
        <taxon>Metazoa</taxon>
        <taxon>Ecdysozoa</taxon>
        <taxon>Arthropoda</taxon>
        <taxon>Hexapoda</taxon>
        <taxon>Insecta</taxon>
        <taxon>Pterygota</taxon>
        <taxon>Neoptera</taxon>
        <taxon>Polyneoptera</taxon>
        <taxon>Dictyoptera</taxon>
        <taxon>Blattodea</taxon>
        <taxon>Blattoidea</taxon>
        <taxon>Termitoidae</taxon>
        <taxon>Kalotermitidae</taxon>
        <taxon>Cryptotermitinae</taxon>
        <taxon>Cryptotermes</taxon>
    </lineage>
</organism>
<keyword evidence="12" id="KW-0496">Mitochondrion</keyword>
<evidence type="ECO:0000256" key="13">
    <source>
        <dbReference type="ARBA" id="ARBA00023136"/>
    </source>
</evidence>
<dbReference type="GO" id="GO:0005743">
    <property type="term" value="C:mitochondrial inner membrane"/>
    <property type="evidence" value="ECO:0007669"/>
    <property type="project" value="UniProtKB-SubCell"/>
</dbReference>
<keyword evidence="8" id="KW-0999">Mitochondrion inner membrane</keyword>
<keyword evidence="19" id="KW-1185">Reference proteome</keyword>
<dbReference type="FunCoup" id="A0A2J7Q8H0">
    <property type="interactions" value="394"/>
</dbReference>
<sequence>MAGVGVVVLNPVLRRSIRLVNTKYIRAISTSKKNRETVGLAEPTSKSETTESTAVSKKNWVSYGFDFKNEEDDRNAMHSAFFFSITLCIVFGGFVFTYYPDVMLRDWSQREAYLELRRREALGLPPIDRNLIDPSKIVLPSDEELRGTEIII</sequence>
<dbReference type="AlphaFoldDB" id="A0A2J7Q8H0"/>
<evidence type="ECO:0000256" key="14">
    <source>
        <dbReference type="ARBA" id="ARBA00030753"/>
    </source>
</evidence>
<name>A0A2J7Q8H0_9NEOP</name>
<evidence type="ECO:0000313" key="18">
    <source>
        <dbReference type="EMBL" id="PNF24875.1"/>
    </source>
</evidence>
<evidence type="ECO:0000256" key="10">
    <source>
        <dbReference type="ARBA" id="ARBA00022982"/>
    </source>
</evidence>
<keyword evidence="11 17" id="KW-1133">Transmembrane helix</keyword>
<evidence type="ECO:0000256" key="6">
    <source>
        <dbReference type="ARBA" id="ARBA00022660"/>
    </source>
</evidence>
<evidence type="ECO:0000256" key="5">
    <source>
        <dbReference type="ARBA" id="ARBA00022448"/>
    </source>
</evidence>
<evidence type="ECO:0000256" key="4">
    <source>
        <dbReference type="ARBA" id="ARBA00018632"/>
    </source>
</evidence>
<dbReference type="Pfam" id="PF10183">
    <property type="entry name" value="ESSS"/>
    <property type="match status" value="1"/>
</dbReference>
<dbReference type="PANTHER" id="PTHR13327">
    <property type="entry name" value="NADH-UBIQUINONE OXIDOREDUCTASE ESSS SUBUNIT, MITOCHONDRIAL PRECURSOR"/>
    <property type="match status" value="1"/>
</dbReference>
<accession>A0A2J7Q8H0</accession>
<keyword evidence="10" id="KW-0249">Electron transport</keyword>
<feature type="transmembrane region" description="Helical" evidence="17">
    <location>
        <begin position="80"/>
        <end position="99"/>
    </location>
</feature>
<dbReference type="STRING" id="105785.A0A2J7Q8H0"/>
<keyword evidence="7 17" id="KW-0812">Transmembrane</keyword>
<comment type="caution">
    <text evidence="18">The sequence shown here is derived from an EMBL/GenBank/DDBJ whole genome shotgun (WGS) entry which is preliminary data.</text>
</comment>
<keyword evidence="13 17" id="KW-0472">Membrane</keyword>
<comment type="similarity">
    <text evidence="3">Belongs to the complex I NDUFB11 subunit family.</text>
</comment>
<keyword evidence="5" id="KW-0813">Transport</keyword>
<dbReference type="PANTHER" id="PTHR13327:SF0">
    <property type="entry name" value="NADH DEHYDROGENASE [UBIQUINONE] 1 BETA SUBCOMPLEX SUBUNIT 11, MITOCHONDRIAL"/>
    <property type="match status" value="1"/>
</dbReference>
<evidence type="ECO:0000256" key="15">
    <source>
        <dbReference type="ARBA" id="ARBA00031387"/>
    </source>
</evidence>
<protein>
    <recommendedName>
        <fullName evidence="4">NADH dehydrogenase [ubiquinone] 1 beta subcomplex subunit 11, mitochondrial</fullName>
    </recommendedName>
    <alternativeName>
        <fullName evidence="15">Complex I-ESSS</fullName>
    </alternativeName>
    <alternativeName>
        <fullName evidence="14">NADH-ubiquinone oxidoreductase ESSS subunit</fullName>
    </alternativeName>
</protein>
<dbReference type="Proteomes" id="UP000235965">
    <property type="component" value="Unassembled WGS sequence"/>
</dbReference>
<evidence type="ECO:0000256" key="2">
    <source>
        <dbReference type="ARBA" id="ARBA00004434"/>
    </source>
</evidence>
<keyword evidence="6" id="KW-0679">Respiratory chain</keyword>
<dbReference type="InterPro" id="IPR019329">
    <property type="entry name" value="NADH_UbQ_OxRdtase_ESSS_su"/>
</dbReference>
<comment type="subunit">
    <text evidence="16">Complex I is composed of 45 different subunits. Interacts with BCAP31.</text>
</comment>
<comment type="function">
    <text evidence="1">Accessory subunit of the mitochondrial membrane respiratory chain NADH dehydrogenase (Complex I), that is believed not to be involved in catalysis. Complex I functions in the transfer of electrons from NADH to the respiratory chain. The immediate electron acceptor for the enzyme is believed to be ubiquinone.</text>
</comment>
<evidence type="ECO:0000256" key="17">
    <source>
        <dbReference type="SAM" id="Phobius"/>
    </source>
</evidence>
<evidence type="ECO:0000256" key="16">
    <source>
        <dbReference type="ARBA" id="ARBA00046528"/>
    </source>
</evidence>
<gene>
    <name evidence="18" type="ORF">B7P43_G10143</name>
</gene>